<reference evidence="1 2" key="1">
    <citation type="submission" date="2023-05" db="EMBL/GenBank/DDBJ databases">
        <title>Metabolic capabilities are highly conserved among human nasal-associated Corynebacterium species in pangenomic analyses.</title>
        <authorList>
            <person name="Tran T.H."/>
            <person name="Roberts A.Q."/>
            <person name="Escapa I.F."/>
            <person name="Gao W."/>
            <person name="Conlan S."/>
            <person name="Kong H."/>
            <person name="Segre J.A."/>
            <person name="Kelly M.S."/>
            <person name="Lemon K.P."/>
        </authorList>
    </citation>
    <scope>NUCLEOTIDE SEQUENCE [LARGE SCALE GENOMIC DNA]</scope>
    <source>
        <strain evidence="1 2">KPL3802</strain>
    </source>
</reference>
<comment type="caution">
    <text evidence="1">The sequence shown here is derived from an EMBL/GenBank/DDBJ whole genome shotgun (WGS) entry which is preliminary data.</text>
</comment>
<name>A0ABT7FQA7_9CORY</name>
<organism evidence="1 2">
    <name type="scientific">Corynebacterium accolens</name>
    <dbReference type="NCBI Taxonomy" id="38284"/>
    <lineage>
        <taxon>Bacteria</taxon>
        <taxon>Bacillati</taxon>
        <taxon>Actinomycetota</taxon>
        <taxon>Actinomycetes</taxon>
        <taxon>Mycobacteriales</taxon>
        <taxon>Corynebacteriaceae</taxon>
        <taxon>Corynebacterium</taxon>
    </lineage>
</organism>
<evidence type="ECO:0008006" key="3">
    <source>
        <dbReference type="Google" id="ProtNLM"/>
    </source>
</evidence>
<sequence>MFPLAQKVDILVRGEPETDRFGNERPGKGVWRSVAVASWWVDRTDEKSGDSVLRTIDYLHVHFRPEDAPKPDSVIRLPDGSQWQVQGNVEDYNHGWHGWAPGLVVVNAKKVEG</sequence>
<evidence type="ECO:0000313" key="1">
    <source>
        <dbReference type="EMBL" id="MDK4247768.1"/>
    </source>
</evidence>
<protein>
    <recommendedName>
        <fullName evidence="3">Head-to-tail stopper</fullName>
    </recommendedName>
</protein>
<dbReference type="EMBL" id="JASNUO010000006">
    <property type="protein sequence ID" value="MDK4247768.1"/>
    <property type="molecule type" value="Genomic_DNA"/>
</dbReference>
<keyword evidence="2" id="KW-1185">Reference proteome</keyword>
<accession>A0ABT7FQA7</accession>
<proteinExistence type="predicted"/>
<dbReference type="RefSeq" id="WP_284612668.1">
    <property type="nucleotide sequence ID" value="NZ_JASNUO010000006.1"/>
</dbReference>
<gene>
    <name evidence="1" type="ORF">QPX34_06980</name>
</gene>
<evidence type="ECO:0000313" key="2">
    <source>
        <dbReference type="Proteomes" id="UP001239414"/>
    </source>
</evidence>
<dbReference type="Proteomes" id="UP001239414">
    <property type="component" value="Unassembled WGS sequence"/>
</dbReference>